<feature type="transmembrane region" description="Helical" evidence="6">
    <location>
        <begin position="138"/>
        <end position="162"/>
    </location>
</feature>
<keyword evidence="3 6" id="KW-1133">Transmembrane helix</keyword>
<feature type="transmembrane region" description="Helical" evidence="6">
    <location>
        <begin position="419"/>
        <end position="440"/>
    </location>
</feature>
<feature type="domain" description="Major facilitator superfamily (MFS) profile" evidence="7">
    <location>
        <begin position="318"/>
        <end position="543"/>
    </location>
</feature>
<keyword evidence="9" id="KW-1185">Reference proteome</keyword>
<dbReference type="PANTHER" id="PTHR23507:SF1">
    <property type="entry name" value="FI18259P1-RELATED"/>
    <property type="match status" value="1"/>
</dbReference>
<dbReference type="OrthoDB" id="194139at2759"/>
<dbReference type="Gene3D" id="1.20.1250.20">
    <property type="entry name" value="MFS general substrate transporter like domains"/>
    <property type="match status" value="2"/>
</dbReference>
<feature type="transmembrane region" description="Helical" evidence="6">
    <location>
        <begin position="105"/>
        <end position="126"/>
    </location>
</feature>
<evidence type="ECO:0000256" key="3">
    <source>
        <dbReference type="ARBA" id="ARBA00022989"/>
    </source>
</evidence>
<dbReference type="Proteomes" id="UP000223968">
    <property type="component" value="Unassembled WGS sequence"/>
</dbReference>
<feature type="transmembrane region" description="Helical" evidence="6">
    <location>
        <begin position="320"/>
        <end position="344"/>
    </location>
</feature>
<feature type="region of interest" description="Disordered" evidence="5">
    <location>
        <begin position="265"/>
        <end position="296"/>
    </location>
</feature>
<dbReference type="CDD" id="cd06174">
    <property type="entry name" value="MFS"/>
    <property type="match status" value="1"/>
</dbReference>
<dbReference type="Pfam" id="PF07690">
    <property type="entry name" value="MFS_1"/>
    <property type="match status" value="1"/>
</dbReference>
<name>A0A2B7WNV8_9EURO</name>
<evidence type="ECO:0000256" key="5">
    <source>
        <dbReference type="SAM" id="MobiDB-lite"/>
    </source>
</evidence>
<evidence type="ECO:0000256" key="2">
    <source>
        <dbReference type="ARBA" id="ARBA00022692"/>
    </source>
</evidence>
<feature type="transmembrane region" description="Helical" evidence="6">
    <location>
        <begin position="36"/>
        <end position="57"/>
    </location>
</feature>
<feature type="transmembrane region" description="Helical" evidence="6">
    <location>
        <begin position="205"/>
        <end position="228"/>
    </location>
</feature>
<evidence type="ECO:0000313" key="9">
    <source>
        <dbReference type="Proteomes" id="UP000223968"/>
    </source>
</evidence>
<dbReference type="AlphaFoldDB" id="A0A2B7WNV8"/>
<feature type="transmembrane region" description="Helical" evidence="6">
    <location>
        <begin position="356"/>
        <end position="381"/>
    </location>
</feature>
<dbReference type="PROSITE" id="PS50850">
    <property type="entry name" value="MFS"/>
    <property type="match status" value="1"/>
</dbReference>
<keyword evidence="4 6" id="KW-0472">Membrane</keyword>
<proteinExistence type="predicted"/>
<feature type="region of interest" description="Disordered" evidence="5">
    <location>
        <begin position="514"/>
        <end position="543"/>
    </location>
</feature>
<feature type="transmembrane region" description="Helical" evidence="6">
    <location>
        <begin position="393"/>
        <end position="413"/>
    </location>
</feature>
<accession>A0A2B7WNV8</accession>
<feature type="transmembrane region" description="Helical" evidence="6">
    <location>
        <begin position="168"/>
        <end position="193"/>
    </location>
</feature>
<evidence type="ECO:0000259" key="7">
    <source>
        <dbReference type="PROSITE" id="PS50850"/>
    </source>
</evidence>
<dbReference type="SUPFAM" id="SSF103473">
    <property type="entry name" value="MFS general substrate transporter"/>
    <property type="match status" value="1"/>
</dbReference>
<sequence length="543" mass="59926">MAMDSDHATNEEREALLGTALPREPYRRKSTRERPLIFVLLCVLIVFCIDFGSNLTLAPQTRIYESIACRNYYEKHEPDRSQLWKGEDIPEEECKIKPVQSELVFVQGLQASFEALPSILLSVPYGRLADSARYGRKLTLVLAVIGALLSQYWVMLACWFSGVIPFRAVWFGSTFLIIGGGSGMATAILTTMISDVVEPKLRSTAFFQTTLSIVVAQFAAPLVSSWMMLKGSPWIPLFLGVLIASLGTPLLLILPETVHLRKTKKLQPSTLQNQDASDDDDDAEESPQPPPDKHSRHHLNHLLQRLHRGFISIVPNRTTALILCAFFVTSISSKQLGILLNYISTRYGIPLSKANFALAIFAGVNIFLLLVFLPAVSRYLTVNRRYPSTSKDLILVRYSITMFTVGAFCMAVAPTLGTMIAALVIYTMGTGFNALNLSLVSTFVEPKHIARLYSVISAISMLGVFAGSPLLAALFTLGADIGKGWVGLPFFGTTVLYGVVWIAVWTIRIPEKTDGDPAIEDGEDTVHEVETPSRSSPLRYTDD</sequence>
<gene>
    <name evidence="8" type="ORF">AJ79_08033</name>
</gene>
<dbReference type="GO" id="GO:0016020">
    <property type="term" value="C:membrane"/>
    <property type="evidence" value="ECO:0007669"/>
    <property type="project" value="UniProtKB-SubCell"/>
</dbReference>
<protein>
    <recommendedName>
        <fullName evidence="7">Major facilitator superfamily (MFS) profile domain-containing protein</fullName>
    </recommendedName>
</protein>
<feature type="transmembrane region" description="Helical" evidence="6">
    <location>
        <begin position="234"/>
        <end position="254"/>
    </location>
</feature>
<dbReference type="EMBL" id="PDNB01000177">
    <property type="protein sequence ID" value="PGH01064.1"/>
    <property type="molecule type" value="Genomic_DNA"/>
</dbReference>
<evidence type="ECO:0000256" key="4">
    <source>
        <dbReference type="ARBA" id="ARBA00023136"/>
    </source>
</evidence>
<dbReference type="InterPro" id="IPR036259">
    <property type="entry name" value="MFS_trans_sf"/>
</dbReference>
<evidence type="ECO:0000313" key="8">
    <source>
        <dbReference type="EMBL" id="PGH01064.1"/>
    </source>
</evidence>
<comment type="caution">
    <text evidence="8">The sequence shown here is derived from an EMBL/GenBank/DDBJ whole genome shotgun (WGS) entry which is preliminary data.</text>
</comment>
<dbReference type="GO" id="GO:0022857">
    <property type="term" value="F:transmembrane transporter activity"/>
    <property type="evidence" value="ECO:0007669"/>
    <property type="project" value="InterPro"/>
</dbReference>
<organism evidence="8 9">
    <name type="scientific">Helicocarpus griseus UAMH5409</name>
    <dbReference type="NCBI Taxonomy" id="1447875"/>
    <lineage>
        <taxon>Eukaryota</taxon>
        <taxon>Fungi</taxon>
        <taxon>Dikarya</taxon>
        <taxon>Ascomycota</taxon>
        <taxon>Pezizomycotina</taxon>
        <taxon>Eurotiomycetes</taxon>
        <taxon>Eurotiomycetidae</taxon>
        <taxon>Onygenales</taxon>
        <taxon>Ajellomycetaceae</taxon>
        <taxon>Helicocarpus</taxon>
    </lineage>
</organism>
<feature type="compositionally biased region" description="Polar residues" evidence="5">
    <location>
        <begin position="532"/>
        <end position="543"/>
    </location>
</feature>
<keyword evidence="2 6" id="KW-0812">Transmembrane</keyword>
<feature type="compositionally biased region" description="Acidic residues" evidence="5">
    <location>
        <begin position="276"/>
        <end position="285"/>
    </location>
</feature>
<dbReference type="PANTHER" id="PTHR23507">
    <property type="entry name" value="ZGC:174356"/>
    <property type="match status" value="1"/>
</dbReference>
<comment type="subcellular location">
    <subcellularLocation>
        <location evidence="1">Membrane</location>
        <topology evidence="1">Multi-pass membrane protein</topology>
    </subcellularLocation>
</comment>
<feature type="transmembrane region" description="Helical" evidence="6">
    <location>
        <begin position="452"/>
        <end position="479"/>
    </location>
</feature>
<evidence type="ECO:0000256" key="1">
    <source>
        <dbReference type="ARBA" id="ARBA00004141"/>
    </source>
</evidence>
<feature type="transmembrane region" description="Helical" evidence="6">
    <location>
        <begin position="485"/>
        <end position="507"/>
    </location>
</feature>
<dbReference type="InterPro" id="IPR020846">
    <property type="entry name" value="MFS_dom"/>
</dbReference>
<evidence type="ECO:0000256" key="6">
    <source>
        <dbReference type="SAM" id="Phobius"/>
    </source>
</evidence>
<reference evidence="8 9" key="1">
    <citation type="submission" date="2017-10" db="EMBL/GenBank/DDBJ databases">
        <title>Comparative genomics in systemic dimorphic fungi from Ajellomycetaceae.</title>
        <authorList>
            <person name="Munoz J.F."/>
            <person name="Mcewen J.G."/>
            <person name="Clay O.K."/>
            <person name="Cuomo C.A."/>
        </authorList>
    </citation>
    <scope>NUCLEOTIDE SEQUENCE [LARGE SCALE GENOMIC DNA]</scope>
    <source>
        <strain evidence="8 9">UAMH5409</strain>
    </source>
</reference>
<dbReference type="InterPro" id="IPR011701">
    <property type="entry name" value="MFS"/>
</dbReference>